<comment type="subcellular location">
    <subcellularLocation>
        <location evidence="1">Cell membrane</location>
        <topology evidence="1">Multi-pass membrane protein</topology>
    </subcellularLocation>
</comment>
<evidence type="ECO:0000313" key="10">
    <source>
        <dbReference type="Proteomes" id="UP000605259"/>
    </source>
</evidence>
<dbReference type="PANTHER" id="PTHR30472">
    <property type="entry name" value="FERRIC ENTEROBACTIN TRANSPORT SYSTEM PERMEASE PROTEIN"/>
    <property type="match status" value="1"/>
</dbReference>
<dbReference type="GO" id="GO:0005886">
    <property type="term" value="C:plasma membrane"/>
    <property type="evidence" value="ECO:0007669"/>
    <property type="project" value="UniProtKB-SubCell"/>
</dbReference>
<organism evidence="9 10">
    <name type="scientific">Priestia taiwanensis</name>
    <dbReference type="NCBI Taxonomy" id="1347902"/>
    <lineage>
        <taxon>Bacteria</taxon>
        <taxon>Bacillati</taxon>
        <taxon>Bacillota</taxon>
        <taxon>Bacilli</taxon>
        <taxon>Bacillales</taxon>
        <taxon>Bacillaceae</taxon>
        <taxon>Priestia</taxon>
    </lineage>
</organism>
<dbReference type="EMBL" id="BMFK01000001">
    <property type="protein sequence ID" value="GGE58857.1"/>
    <property type="molecule type" value="Genomic_DNA"/>
</dbReference>
<feature type="transmembrane region" description="Helical" evidence="8">
    <location>
        <begin position="314"/>
        <end position="332"/>
    </location>
</feature>
<dbReference type="RefSeq" id="WP_229722132.1">
    <property type="nucleotide sequence ID" value="NZ_BMFK01000001.1"/>
</dbReference>
<accession>A0A917AKW6</accession>
<feature type="transmembrane region" description="Helical" evidence="8">
    <location>
        <begin position="92"/>
        <end position="112"/>
    </location>
</feature>
<feature type="transmembrane region" description="Helical" evidence="8">
    <location>
        <begin position="60"/>
        <end position="80"/>
    </location>
</feature>
<reference evidence="9" key="1">
    <citation type="journal article" date="2014" name="Int. J. Syst. Evol. Microbiol.">
        <title>Complete genome sequence of Corynebacterium casei LMG S-19264T (=DSM 44701T), isolated from a smear-ripened cheese.</title>
        <authorList>
            <consortium name="US DOE Joint Genome Institute (JGI-PGF)"/>
            <person name="Walter F."/>
            <person name="Albersmeier A."/>
            <person name="Kalinowski J."/>
            <person name="Ruckert C."/>
        </authorList>
    </citation>
    <scope>NUCLEOTIDE SEQUENCE</scope>
    <source>
        <strain evidence="9">CGMCC 1.12698</strain>
    </source>
</reference>
<dbReference type="FunFam" id="1.10.3470.10:FF:000001">
    <property type="entry name" value="Vitamin B12 ABC transporter permease BtuC"/>
    <property type="match status" value="1"/>
</dbReference>
<sequence>MINTLKRPSIVMTTLVTLIIAVFFIGVNTGTIPISPMEVIRTLMGEGSPKHEIVLFNLRLPRMIIAILIGAGLAVSGAILQGIAKNPLADPGIMGINAGAGLGVVAYIYFVFGSSKVEGFYSIFAMPLSAIAGAFVTALIIYALAWKQGVTPIRLILVGIAVAAGIGAINTVLSLKLSNSSFMYATIWLTGSLWGTTWHFVFALLPWVLILVPYAIWKSRYLNILNLGDPLAIGIGVRVERERMKLLMVSVGLAGACVAAGGGISFIGLMAPHIARQIVGSKHQVLLPTAALIGSLLLITADFLARNILPSGELPVGIIITFVGAPYFLYLLTKARA</sequence>
<dbReference type="Gene3D" id="1.10.3470.10">
    <property type="entry name" value="ABC transporter involved in vitamin B12 uptake, BtuC"/>
    <property type="match status" value="1"/>
</dbReference>
<keyword evidence="5 8" id="KW-0812">Transmembrane</keyword>
<proteinExistence type="inferred from homology"/>
<feature type="transmembrane region" description="Helical" evidence="8">
    <location>
        <begin position="246"/>
        <end position="273"/>
    </location>
</feature>
<evidence type="ECO:0000256" key="6">
    <source>
        <dbReference type="ARBA" id="ARBA00022989"/>
    </source>
</evidence>
<dbReference type="AlphaFoldDB" id="A0A917AKW6"/>
<feature type="transmembrane region" description="Helical" evidence="8">
    <location>
        <begin position="156"/>
        <end position="177"/>
    </location>
</feature>
<evidence type="ECO:0000256" key="2">
    <source>
        <dbReference type="ARBA" id="ARBA00007935"/>
    </source>
</evidence>
<dbReference type="Pfam" id="PF01032">
    <property type="entry name" value="FecCD"/>
    <property type="match status" value="1"/>
</dbReference>
<evidence type="ECO:0000313" key="9">
    <source>
        <dbReference type="EMBL" id="GGE58857.1"/>
    </source>
</evidence>
<feature type="transmembrane region" description="Helical" evidence="8">
    <location>
        <begin position="197"/>
        <end position="217"/>
    </location>
</feature>
<keyword evidence="10" id="KW-1185">Reference proteome</keyword>
<feature type="transmembrane region" description="Helical" evidence="8">
    <location>
        <begin position="12"/>
        <end position="34"/>
    </location>
</feature>
<gene>
    <name evidence="9" type="ORF">GCM10007140_06500</name>
</gene>
<evidence type="ECO:0000256" key="7">
    <source>
        <dbReference type="ARBA" id="ARBA00023136"/>
    </source>
</evidence>
<dbReference type="InterPro" id="IPR000522">
    <property type="entry name" value="ABC_transptr_permease_BtuC"/>
</dbReference>
<evidence type="ECO:0000256" key="5">
    <source>
        <dbReference type="ARBA" id="ARBA00022692"/>
    </source>
</evidence>
<dbReference type="InterPro" id="IPR037294">
    <property type="entry name" value="ABC_BtuC-like"/>
</dbReference>
<keyword evidence="7 8" id="KW-0472">Membrane</keyword>
<dbReference type="CDD" id="cd06550">
    <property type="entry name" value="TM_ABC_iron-siderophores_like"/>
    <property type="match status" value="1"/>
</dbReference>
<feature type="transmembrane region" description="Helical" evidence="8">
    <location>
        <begin position="124"/>
        <end position="144"/>
    </location>
</feature>
<evidence type="ECO:0000256" key="3">
    <source>
        <dbReference type="ARBA" id="ARBA00022448"/>
    </source>
</evidence>
<comment type="caution">
    <text evidence="9">The sequence shown here is derived from an EMBL/GenBank/DDBJ whole genome shotgun (WGS) entry which is preliminary data.</text>
</comment>
<evidence type="ECO:0000256" key="8">
    <source>
        <dbReference type="SAM" id="Phobius"/>
    </source>
</evidence>
<feature type="transmembrane region" description="Helical" evidence="8">
    <location>
        <begin position="285"/>
        <end position="305"/>
    </location>
</feature>
<name>A0A917AKW6_9BACI</name>
<evidence type="ECO:0000256" key="4">
    <source>
        <dbReference type="ARBA" id="ARBA00022475"/>
    </source>
</evidence>
<dbReference type="SUPFAM" id="SSF81345">
    <property type="entry name" value="ABC transporter involved in vitamin B12 uptake, BtuC"/>
    <property type="match status" value="1"/>
</dbReference>
<dbReference type="GO" id="GO:0033214">
    <property type="term" value="P:siderophore-iron import into cell"/>
    <property type="evidence" value="ECO:0007669"/>
    <property type="project" value="TreeGrafter"/>
</dbReference>
<keyword evidence="4" id="KW-1003">Cell membrane</keyword>
<keyword evidence="3" id="KW-0813">Transport</keyword>
<dbReference type="PANTHER" id="PTHR30472:SF64">
    <property type="entry name" value="IRON(3+)-HYDROXAMATE IMPORT SYSTEM PERMEASE PROTEIN FHUG"/>
    <property type="match status" value="1"/>
</dbReference>
<protein>
    <submittedName>
        <fullName evidence="9">Iron ABC transporter permease</fullName>
    </submittedName>
</protein>
<evidence type="ECO:0000256" key="1">
    <source>
        <dbReference type="ARBA" id="ARBA00004651"/>
    </source>
</evidence>
<reference evidence="9" key="2">
    <citation type="submission" date="2020-09" db="EMBL/GenBank/DDBJ databases">
        <authorList>
            <person name="Sun Q."/>
            <person name="Zhou Y."/>
        </authorList>
    </citation>
    <scope>NUCLEOTIDE SEQUENCE</scope>
    <source>
        <strain evidence="9">CGMCC 1.12698</strain>
    </source>
</reference>
<keyword evidence="6 8" id="KW-1133">Transmembrane helix</keyword>
<dbReference type="GO" id="GO:0022857">
    <property type="term" value="F:transmembrane transporter activity"/>
    <property type="evidence" value="ECO:0007669"/>
    <property type="project" value="InterPro"/>
</dbReference>
<dbReference type="Proteomes" id="UP000605259">
    <property type="component" value="Unassembled WGS sequence"/>
</dbReference>
<comment type="similarity">
    <text evidence="2">Belongs to the binding-protein-dependent transport system permease family. FecCD subfamily.</text>
</comment>